<keyword evidence="2" id="KW-1185">Reference proteome</keyword>
<dbReference type="SUPFAM" id="SSF81383">
    <property type="entry name" value="F-box domain"/>
    <property type="match status" value="1"/>
</dbReference>
<gene>
    <name evidence="1" type="ORF">CONCODRAFT_12726</name>
</gene>
<evidence type="ECO:0008006" key="3">
    <source>
        <dbReference type="Google" id="ProtNLM"/>
    </source>
</evidence>
<organism evidence="1 2">
    <name type="scientific">Conidiobolus coronatus (strain ATCC 28846 / CBS 209.66 / NRRL 28638)</name>
    <name type="common">Delacroixia coronata</name>
    <dbReference type="NCBI Taxonomy" id="796925"/>
    <lineage>
        <taxon>Eukaryota</taxon>
        <taxon>Fungi</taxon>
        <taxon>Fungi incertae sedis</taxon>
        <taxon>Zoopagomycota</taxon>
        <taxon>Entomophthoromycotina</taxon>
        <taxon>Entomophthoromycetes</taxon>
        <taxon>Entomophthorales</taxon>
        <taxon>Ancylistaceae</taxon>
        <taxon>Conidiobolus</taxon>
    </lineage>
</organism>
<dbReference type="AlphaFoldDB" id="A0A137NSF1"/>
<dbReference type="EMBL" id="KQ964842">
    <property type="protein sequence ID" value="KXN65622.1"/>
    <property type="molecule type" value="Genomic_DNA"/>
</dbReference>
<dbReference type="Gene3D" id="1.20.1280.50">
    <property type="match status" value="1"/>
</dbReference>
<sequence>MTRVLRSAAKKIQNSEDLSSKLSISKKSKNIKKTDNKALEIKNENNQQNSVWNINTILSNIFAYTDRKDLVEFNTVCKKWNNLSNPIIHKTIKLDSRWDDEWQQHYNKNNNATKINTDVLECISNNAKHAHLVKDFKFSYKMNPQRAVEIFETFRFIVNLTIENCKINQNQFLGMISPLVQLKELALRNLSIKNIIKKKPHKEVVQLPPSLKKLILGKIELIDNPELFVQAINSHRNLVEFKYDTDSNDNNFIEPFYKHYPSLLNFEFNYIWLESSQPLFAIFENNTQLVSLKLTLKCLSSELLSKISSNLIELEELKLSKNPYYSREDTEFFAKFSQPTKIKNLKLDCGRLSNCSLNSILLNCPQLEELDLNRITNMQRNSVKFISFSNPLKLKKLAIDCDDLSEGVFESILLNCKNINELKIVLPCKWEVAIQSIYEKVC</sequence>
<reference evidence="1 2" key="1">
    <citation type="journal article" date="2015" name="Genome Biol. Evol.">
        <title>Phylogenomic analyses indicate that early fungi evolved digesting cell walls of algal ancestors of land plants.</title>
        <authorList>
            <person name="Chang Y."/>
            <person name="Wang S."/>
            <person name="Sekimoto S."/>
            <person name="Aerts A.L."/>
            <person name="Choi C."/>
            <person name="Clum A."/>
            <person name="LaButti K.M."/>
            <person name="Lindquist E.A."/>
            <person name="Yee Ngan C."/>
            <person name="Ohm R.A."/>
            <person name="Salamov A.A."/>
            <person name="Grigoriev I.V."/>
            <person name="Spatafora J.W."/>
            <person name="Berbee M.L."/>
        </authorList>
    </citation>
    <scope>NUCLEOTIDE SEQUENCE [LARGE SCALE GENOMIC DNA]</scope>
    <source>
        <strain evidence="1 2">NRRL 28638</strain>
    </source>
</reference>
<dbReference type="InterPro" id="IPR032675">
    <property type="entry name" value="LRR_dom_sf"/>
</dbReference>
<dbReference type="InterPro" id="IPR036047">
    <property type="entry name" value="F-box-like_dom_sf"/>
</dbReference>
<accession>A0A137NSF1</accession>
<dbReference type="SUPFAM" id="SSF52047">
    <property type="entry name" value="RNI-like"/>
    <property type="match status" value="1"/>
</dbReference>
<evidence type="ECO:0000313" key="1">
    <source>
        <dbReference type="EMBL" id="KXN65622.1"/>
    </source>
</evidence>
<proteinExistence type="predicted"/>
<dbReference type="Proteomes" id="UP000070444">
    <property type="component" value="Unassembled WGS sequence"/>
</dbReference>
<dbReference type="CDD" id="cd09917">
    <property type="entry name" value="F-box_SF"/>
    <property type="match status" value="1"/>
</dbReference>
<dbReference type="Gene3D" id="3.80.10.10">
    <property type="entry name" value="Ribonuclease Inhibitor"/>
    <property type="match status" value="1"/>
</dbReference>
<name>A0A137NSF1_CONC2</name>
<protein>
    <recommendedName>
        <fullName evidence="3">F-box domain-containing protein</fullName>
    </recommendedName>
</protein>
<evidence type="ECO:0000313" key="2">
    <source>
        <dbReference type="Proteomes" id="UP000070444"/>
    </source>
</evidence>
<dbReference type="OrthoDB" id="1517790at2759"/>